<dbReference type="RefSeq" id="WP_184844516.1">
    <property type="nucleotide sequence ID" value="NZ_JACHMN010000003.1"/>
</dbReference>
<dbReference type="AlphaFoldDB" id="A0A841BZ27"/>
<evidence type="ECO:0000313" key="2">
    <source>
        <dbReference type="EMBL" id="MBB5873384.1"/>
    </source>
</evidence>
<organism evidence="2 3">
    <name type="scientific">Allocatelliglobosispora scoriae</name>
    <dbReference type="NCBI Taxonomy" id="643052"/>
    <lineage>
        <taxon>Bacteria</taxon>
        <taxon>Bacillati</taxon>
        <taxon>Actinomycetota</taxon>
        <taxon>Actinomycetes</taxon>
        <taxon>Micromonosporales</taxon>
        <taxon>Micromonosporaceae</taxon>
        <taxon>Allocatelliglobosispora</taxon>
    </lineage>
</organism>
<dbReference type="Proteomes" id="UP000587527">
    <property type="component" value="Unassembled WGS sequence"/>
</dbReference>
<dbReference type="EMBL" id="JACHMN010000003">
    <property type="protein sequence ID" value="MBB5873384.1"/>
    <property type="molecule type" value="Genomic_DNA"/>
</dbReference>
<feature type="chain" id="PRO_5039281950" evidence="1">
    <location>
        <begin position="19"/>
        <end position="70"/>
    </location>
</feature>
<reference evidence="2 3" key="1">
    <citation type="submission" date="2020-08" db="EMBL/GenBank/DDBJ databases">
        <title>Sequencing the genomes of 1000 actinobacteria strains.</title>
        <authorList>
            <person name="Klenk H.-P."/>
        </authorList>
    </citation>
    <scope>NUCLEOTIDE SEQUENCE [LARGE SCALE GENOMIC DNA]</scope>
    <source>
        <strain evidence="2 3">DSM 45362</strain>
    </source>
</reference>
<keyword evidence="1" id="KW-0732">Signal</keyword>
<feature type="signal peptide" evidence="1">
    <location>
        <begin position="1"/>
        <end position="18"/>
    </location>
</feature>
<protein>
    <submittedName>
        <fullName evidence="2">Curli biogenesis system outer membrane secretion channel CsgG</fullName>
    </submittedName>
</protein>
<accession>A0A841BZ27</accession>
<evidence type="ECO:0000313" key="3">
    <source>
        <dbReference type="Proteomes" id="UP000587527"/>
    </source>
</evidence>
<comment type="caution">
    <text evidence="2">The sequence shown here is derived from an EMBL/GenBank/DDBJ whole genome shotgun (WGS) entry which is preliminary data.</text>
</comment>
<proteinExistence type="predicted"/>
<dbReference type="PROSITE" id="PS51257">
    <property type="entry name" value="PROKAR_LIPOPROTEIN"/>
    <property type="match status" value="1"/>
</dbReference>
<name>A0A841BZ27_9ACTN</name>
<gene>
    <name evidence="2" type="ORF">F4553_006818</name>
</gene>
<evidence type="ECO:0000256" key="1">
    <source>
        <dbReference type="SAM" id="SignalP"/>
    </source>
</evidence>
<sequence length="70" mass="6917">MRRTFAAAALGLTLVATAACTRNYTPATAAPTAAAPTTAVPAGPDRAKVMAAFSSAGVAAGGERVERIRA</sequence>
<keyword evidence="3" id="KW-1185">Reference proteome</keyword>